<comment type="caution">
    <text evidence="8">The sequence shown here is derived from an EMBL/GenBank/DDBJ whole genome shotgun (WGS) entry which is preliminary data.</text>
</comment>
<reference evidence="8 9" key="1">
    <citation type="submission" date="2019-03" db="EMBL/GenBank/DDBJ databases">
        <authorList>
            <person name="Kim M.K.M."/>
        </authorList>
    </citation>
    <scope>NUCLEOTIDE SEQUENCE [LARGE SCALE GENOMIC DNA]</scope>
    <source>
        <strain evidence="8 9">17J68-12</strain>
    </source>
</reference>
<accession>A0A4R1B560</accession>
<protein>
    <submittedName>
        <fullName evidence="8">Gliding motility-associated ABC transporter permease subunit GldF</fullName>
    </submittedName>
</protein>
<dbReference type="GO" id="GO:0140359">
    <property type="term" value="F:ABC-type transporter activity"/>
    <property type="evidence" value="ECO:0007669"/>
    <property type="project" value="InterPro"/>
</dbReference>
<evidence type="ECO:0000313" key="9">
    <source>
        <dbReference type="Proteomes" id="UP000295334"/>
    </source>
</evidence>
<dbReference type="InterPro" id="IPR051449">
    <property type="entry name" value="ABC-2_transporter_component"/>
</dbReference>
<feature type="transmembrane region" description="Helical" evidence="6">
    <location>
        <begin position="12"/>
        <end position="34"/>
    </location>
</feature>
<evidence type="ECO:0000256" key="3">
    <source>
        <dbReference type="ARBA" id="ARBA00022692"/>
    </source>
</evidence>
<sequence length="240" mass="26487">MWSICKKELGQFFGSLTGIIAIVVFLLVNGLVLFVFRNNILDNGYATLEDFFRFAPWILIFLIPAITMRSFADEYRSGTFEILRTRPLTPAQIVGGKFLGAFIIVLIALLPTLVYYFTVNHLAATTGIDAGAAAGAYLGLVFLAAVFTAISIFIGSRTSNAVIAFILSLIACALLYYGFHALGQLEAFRGSADYYLDALGIDAHYQSISRGVLDLRDLVYFASLTIFFLFLTRQNLLQRA</sequence>
<feature type="transmembrane region" description="Helical" evidence="6">
    <location>
        <begin position="93"/>
        <end position="118"/>
    </location>
</feature>
<evidence type="ECO:0000313" key="8">
    <source>
        <dbReference type="EMBL" id="TCJ13264.1"/>
    </source>
</evidence>
<proteinExistence type="predicted"/>
<feature type="transmembrane region" description="Helical" evidence="6">
    <location>
        <begin position="218"/>
        <end position="236"/>
    </location>
</feature>
<evidence type="ECO:0000256" key="1">
    <source>
        <dbReference type="ARBA" id="ARBA00004651"/>
    </source>
</evidence>
<evidence type="ECO:0000256" key="6">
    <source>
        <dbReference type="SAM" id="Phobius"/>
    </source>
</evidence>
<evidence type="ECO:0000256" key="5">
    <source>
        <dbReference type="ARBA" id="ARBA00023136"/>
    </source>
</evidence>
<keyword evidence="3 6" id="KW-0812">Transmembrane</keyword>
<dbReference type="GO" id="GO:0005886">
    <property type="term" value="C:plasma membrane"/>
    <property type="evidence" value="ECO:0007669"/>
    <property type="project" value="UniProtKB-SubCell"/>
</dbReference>
<dbReference type="Proteomes" id="UP000295334">
    <property type="component" value="Unassembled WGS sequence"/>
</dbReference>
<evidence type="ECO:0000256" key="4">
    <source>
        <dbReference type="ARBA" id="ARBA00022989"/>
    </source>
</evidence>
<keyword evidence="2" id="KW-1003">Cell membrane</keyword>
<dbReference type="EMBL" id="SJZI01000046">
    <property type="protein sequence ID" value="TCJ13264.1"/>
    <property type="molecule type" value="Genomic_DNA"/>
</dbReference>
<keyword evidence="5 6" id="KW-0472">Membrane</keyword>
<dbReference type="RefSeq" id="WP_131449914.1">
    <property type="nucleotide sequence ID" value="NZ_SJZI01000046.1"/>
</dbReference>
<keyword evidence="4 6" id="KW-1133">Transmembrane helix</keyword>
<comment type="subcellular location">
    <subcellularLocation>
        <location evidence="1">Cell membrane</location>
        <topology evidence="1">Multi-pass membrane protein</topology>
    </subcellularLocation>
</comment>
<feature type="transmembrane region" description="Helical" evidence="6">
    <location>
        <begin position="161"/>
        <end position="179"/>
    </location>
</feature>
<evidence type="ECO:0000259" key="7">
    <source>
        <dbReference type="Pfam" id="PF12698"/>
    </source>
</evidence>
<keyword evidence="9" id="KW-1185">Reference proteome</keyword>
<feature type="domain" description="ABC-2 type transporter transmembrane" evidence="7">
    <location>
        <begin position="54"/>
        <end position="179"/>
    </location>
</feature>
<dbReference type="OrthoDB" id="9794512at2"/>
<dbReference type="PANTHER" id="PTHR30294">
    <property type="entry name" value="MEMBRANE COMPONENT OF ABC TRANSPORTER YHHJ-RELATED"/>
    <property type="match status" value="1"/>
</dbReference>
<dbReference type="AlphaFoldDB" id="A0A4R1B560"/>
<dbReference type="Pfam" id="PF12698">
    <property type="entry name" value="ABC2_membrane_3"/>
    <property type="match status" value="1"/>
</dbReference>
<feature type="transmembrane region" description="Helical" evidence="6">
    <location>
        <begin position="54"/>
        <end position="72"/>
    </location>
</feature>
<evidence type="ECO:0000256" key="2">
    <source>
        <dbReference type="ARBA" id="ARBA00022475"/>
    </source>
</evidence>
<dbReference type="InterPro" id="IPR013525">
    <property type="entry name" value="ABC2_TM"/>
</dbReference>
<organism evidence="8 9">
    <name type="scientific">Flaviaesturariibacter flavus</name>
    <dbReference type="NCBI Taxonomy" id="2502780"/>
    <lineage>
        <taxon>Bacteria</taxon>
        <taxon>Pseudomonadati</taxon>
        <taxon>Bacteroidota</taxon>
        <taxon>Chitinophagia</taxon>
        <taxon>Chitinophagales</taxon>
        <taxon>Chitinophagaceae</taxon>
        <taxon>Flaviaestuariibacter</taxon>
    </lineage>
</organism>
<gene>
    <name evidence="8" type="ORF">EPD60_12770</name>
</gene>
<name>A0A4R1B560_9BACT</name>
<feature type="transmembrane region" description="Helical" evidence="6">
    <location>
        <begin position="130"/>
        <end position="154"/>
    </location>
</feature>
<dbReference type="PANTHER" id="PTHR30294:SF29">
    <property type="entry name" value="MULTIDRUG ABC TRANSPORTER PERMEASE YBHS-RELATED"/>
    <property type="match status" value="1"/>
</dbReference>